<keyword evidence="6" id="KW-0472">Membrane</keyword>
<reference evidence="7" key="1">
    <citation type="submission" date="2020-10" db="EMBL/GenBank/DDBJ databases">
        <authorList>
            <person name="Han B."/>
            <person name="Lu T."/>
            <person name="Zhao Q."/>
            <person name="Huang X."/>
            <person name="Zhao Y."/>
        </authorList>
    </citation>
    <scope>NUCLEOTIDE SEQUENCE</scope>
</reference>
<dbReference type="Pfam" id="PF01535">
    <property type="entry name" value="PPR"/>
    <property type="match status" value="4"/>
</dbReference>
<feature type="repeat" description="PPR" evidence="4">
    <location>
        <begin position="398"/>
        <end position="432"/>
    </location>
</feature>
<evidence type="ECO:0000313" key="8">
    <source>
        <dbReference type="Proteomes" id="UP000604825"/>
    </source>
</evidence>
<dbReference type="Gene3D" id="1.25.40.10">
    <property type="entry name" value="Tetratricopeptide repeat domain"/>
    <property type="match status" value="5"/>
</dbReference>
<gene>
    <name evidence="7" type="ORF">NCGR_LOCUS5858</name>
</gene>
<dbReference type="PANTHER" id="PTHR47447">
    <property type="entry name" value="OS03G0856100 PROTEIN"/>
    <property type="match status" value="1"/>
</dbReference>
<keyword evidence="2" id="KW-0677">Repeat</keyword>
<feature type="repeat" description="PPR" evidence="4">
    <location>
        <begin position="433"/>
        <end position="467"/>
    </location>
</feature>
<dbReference type="GO" id="GO:0003729">
    <property type="term" value="F:mRNA binding"/>
    <property type="evidence" value="ECO:0007669"/>
    <property type="project" value="TreeGrafter"/>
</dbReference>
<evidence type="ECO:0000256" key="2">
    <source>
        <dbReference type="ARBA" id="ARBA00022737"/>
    </source>
</evidence>
<feature type="repeat" description="PPR" evidence="4">
    <location>
        <begin position="674"/>
        <end position="708"/>
    </location>
</feature>
<keyword evidence="6" id="KW-1133">Transmembrane helix</keyword>
<feature type="repeat" description="PPR" evidence="4">
    <location>
        <begin position="569"/>
        <end position="603"/>
    </location>
</feature>
<feature type="transmembrane region" description="Helical" evidence="6">
    <location>
        <begin position="844"/>
        <end position="865"/>
    </location>
</feature>
<feature type="repeat" description="PPR" evidence="4">
    <location>
        <begin position="709"/>
        <end position="743"/>
    </location>
</feature>
<evidence type="ECO:0000256" key="4">
    <source>
        <dbReference type="PROSITE-ProRule" id="PRU00708"/>
    </source>
</evidence>
<dbReference type="InterPro" id="IPR002885">
    <property type="entry name" value="PPR_rpt"/>
</dbReference>
<dbReference type="EMBL" id="CAJGYO010000002">
    <property type="protein sequence ID" value="CAD6209664.1"/>
    <property type="molecule type" value="Genomic_DNA"/>
</dbReference>
<dbReference type="NCBIfam" id="TIGR00756">
    <property type="entry name" value="PPR"/>
    <property type="match status" value="9"/>
</dbReference>
<dbReference type="GO" id="GO:0009570">
    <property type="term" value="C:chloroplast stroma"/>
    <property type="evidence" value="ECO:0007669"/>
    <property type="project" value="TreeGrafter"/>
</dbReference>
<organism evidence="7 8">
    <name type="scientific">Miscanthus lutarioriparius</name>
    <dbReference type="NCBI Taxonomy" id="422564"/>
    <lineage>
        <taxon>Eukaryota</taxon>
        <taxon>Viridiplantae</taxon>
        <taxon>Streptophyta</taxon>
        <taxon>Embryophyta</taxon>
        <taxon>Tracheophyta</taxon>
        <taxon>Spermatophyta</taxon>
        <taxon>Magnoliopsida</taxon>
        <taxon>Liliopsida</taxon>
        <taxon>Poales</taxon>
        <taxon>Poaceae</taxon>
        <taxon>PACMAD clade</taxon>
        <taxon>Panicoideae</taxon>
        <taxon>Andropogonodae</taxon>
        <taxon>Andropogoneae</taxon>
        <taxon>Saccharinae</taxon>
        <taxon>Miscanthus</taxon>
    </lineage>
</organism>
<feature type="repeat" description="PPR" evidence="4">
    <location>
        <begin position="251"/>
        <end position="285"/>
    </location>
</feature>
<dbReference type="Pfam" id="PF13041">
    <property type="entry name" value="PPR_2"/>
    <property type="match status" value="2"/>
</dbReference>
<dbReference type="GO" id="GO:0042134">
    <property type="term" value="F:rRNA primary transcript binding"/>
    <property type="evidence" value="ECO:0007669"/>
    <property type="project" value="TreeGrafter"/>
</dbReference>
<feature type="compositionally biased region" description="Basic and acidic residues" evidence="5">
    <location>
        <begin position="1"/>
        <end position="10"/>
    </location>
</feature>
<comment type="similarity">
    <text evidence="1">Belongs to the PPR family. P subfamily.</text>
</comment>
<evidence type="ECO:0000256" key="1">
    <source>
        <dbReference type="ARBA" id="ARBA00007626"/>
    </source>
</evidence>
<feature type="repeat" description="PPR" evidence="4">
    <location>
        <begin position="468"/>
        <end position="502"/>
    </location>
</feature>
<protein>
    <recommendedName>
        <fullName evidence="9">Pentatricopeptide repeat-containing protein</fullName>
    </recommendedName>
</protein>
<keyword evidence="6" id="KW-0812">Transmembrane</keyword>
<keyword evidence="8" id="KW-1185">Reference proteome</keyword>
<name>A0A811MMQ3_9POAL</name>
<feature type="compositionally biased region" description="Basic and acidic residues" evidence="5">
    <location>
        <begin position="35"/>
        <end position="44"/>
    </location>
</feature>
<dbReference type="AlphaFoldDB" id="A0A811MMQ3"/>
<dbReference type="Proteomes" id="UP000604825">
    <property type="component" value="Unassembled WGS sequence"/>
</dbReference>
<sequence>MNDEKTKDDGQAGISQPERSDEKTREGGQVGTLQPERRSERLKKDVHLTTMEKNEALAKKRSLEGNSNKSHTLASIDNNMLNDLAKNMGVLINDTEFSTFDMLKELETVRNCLHLKLTNQSKLNSCVEIVEFVPDENQAKSIDSCEEESEVEEMLSQQSKQKCKVGSSMHGYQTDCQRKKKKKGNWVHYGGSLPAMLEALEHVRDVGEALWAWKDTLSNRERTIILKEQKDWRRAVEIFDWFRREQSHELNVIHYNVMLYTVGKARRWDLVLRLWHEMHSFGVAPDNSTYGTLINVCCQGGREWVALLWLGDMCKRGLMPDEVTMNIVMQAHKKAGEYETAELFFERWSSDSITRKEGCPHCSLYTYNTLIDTYGKAGHLEKVSDTFNQMLREGVVPSVVTFNSMIHVWGKHHKMEQVASLVRMMEEFQCFPDTRTYNILIALYRESNDIDIAEYYYWKMKAENLVPDVVSCRTLLYGYSIMGMVTKAEALLKEMDERGFVVDEYTQSALTRMYVNVRMLEQAWRWFDRFHHHMNSECFSANIDAFGEKGYIVLAEKAFICCLKKKMLSVSACNVMIKAYGLVEKLDEACEIADGMERYGILPDYVTYASLIQLLSTAKLPKKAIYYLEKMKVVKLLSDCIPYSVVISSFAKNGDLRMAEYLFREMIMSGVRPDVFVYSILIDAYAEVGNVQQASAYFGLMKKDGLYANVTIYNSLIKLYTKVGYVAEARETYKLLKSLDTNAILYASNCMIDLYSDHCMVKEASEVFEGLKVRGIANEFSHAMMDLQGNASFRTSNSVTKLQFCNPNVCIWWKNREALKIFKKMLASNTPPNDATFQALKVILWYRALSSAVSFVTFLLLWVYIPEYKYGIAKH</sequence>
<keyword evidence="3" id="KW-0809">Transit peptide</keyword>
<feature type="repeat" description="PPR" evidence="4">
    <location>
        <begin position="639"/>
        <end position="673"/>
    </location>
</feature>
<dbReference type="GO" id="GO:0045727">
    <property type="term" value="P:positive regulation of translation"/>
    <property type="evidence" value="ECO:0007669"/>
    <property type="project" value="TreeGrafter"/>
</dbReference>
<evidence type="ECO:0000256" key="3">
    <source>
        <dbReference type="ARBA" id="ARBA00022946"/>
    </source>
</evidence>
<dbReference type="OrthoDB" id="185373at2759"/>
<accession>A0A811MMQ3</accession>
<evidence type="ECO:0000313" key="7">
    <source>
        <dbReference type="EMBL" id="CAD6209664.1"/>
    </source>
</evidence>
<comment type="caution">
    <text evidence="7">The sequence shown here is derived from an EMBL/GenBank/DDBJ whole genome shotgun (WGS) entry which is preliminary data.</text>
</comment>
<dbReference type="PROSITE" id="PS51375">
    <property type="entry name" value="PPR"/>
    <property type="match status" value="10"/>
</dbReference>
<dbReference type="PANTHER" id="PTHR47447:SF3">
    <property type="entry name" value="OS03G0856100 PROTEIN"/>
    <property type="match status" value="1"/>
</dbReference>
<feature type="repeat" description="PPR" evidence="4">
    <location>
        <begin position="363"/>
        <end position="397"/>
    </location>
</feature>
<evidence type="ECO:0000256" key="5">
    <source>
        <dbReference type="SAM" id="MobiDB-lite"/>
    </source>
</evidence>
<evidence type="ECO:0000256" key="6">
    <source>
        <dbReference type="SAM" id="Phobius"/>
    </source>
</evidence>
<evidence type="ECO:0008006" key="9">
    <source>
        <dbReference type="Google" id="ProtNLM"/>
    </source>
</evidence>
<feature type="region of interest" description="Disordered" evidence="5">
    <location>
        <begin position="1"/>
        <end position="44"/>
    </location>
</feature>
<dbReference type="Pfam" id="PF13812">
    <property type="entry name" value="PPR_3"/>
    <property type="match status" value="2"/>
</dbReference>
<feature type="repeat" description="PPR" evidence="4">
    <location>
        <begin position="286"/>
        <end position="320"/>
    </location>
</feature>
<proteinExistence type="inferred from homology"/>
<dbReference type="InterPro" id="IPR011990">
    <property type="entry name" value="TPR-like_helical_dom_sf"/>
</dbReference>